<dbReference type="GO" id="GO:0004392">
    <property type="term" value="F:heme oxygenase (decyclizing) activity"/>
    <property type="evidence" value="ECO:0007669"/>
    <property type="project" value="InterPro"/>
</dbReference>
<evidence type="ECO:0000313" key="1">
    <source>
        <dbReference type="EMBL" id="SDD64953.1"/>
    </source>
</evidence>
<dbReference type="RefSeq" id="WP_092780627.1">
    <property type="nucleotide sequence ID" value="NZ_FNAP01000001.1"/>
</dbReference>
<proteinExistence type="predicted"/>
<dbReference type="EMBL" id="FNAP01000001">
    <property type="protein sequence ID" value="SDD64953.1"/>
    <property type="molecule type" value="Genomic_DNA"/>
</dbReference>
<protein>
    <submittedName>
        <fullName evidence="1">Heme oxygenase</fullName>
    </submittedName>
</protein>
<keyword evidence="2" id="KW-1185">Reference proteome</keyword>
<sequence>MADPVSISEAAAPAGTETSLMARLRVATREPHEALHVAPGLSTLLAETPDLSRYRTILERFDAFMEMAETQVLIAADPWFEAQGFPRQSRRPHLARDLEDLNRAGIVPAGPALGGDLPTLPTGEGAAMGLLYLSEGSRLGGRTMTRHLAEVLPPELRSATRFLGTPGMDLSEQWRRFSVFMDAQGRDPTRADNAVQAAMLGFSVLADWFQETP</sequence>
<dbReference type="GO" id="GO:0006788">
    <property type="term" value="P:heme oxidation"/>
    <property type="evidence" value="ECO:0007669"/>
    <property type="project" value="InterPro"/>
</dbReference>
<evidence type="ECO:0000313" key="2">
    <source>
        <dbReference type="Proteomes" id="UP000199412"/>
    </source>
</evidence>
<dbReference type="SUPFAM" id="SSF48613">
    <property type="entry name" value="Heme oxygenase-like"/>
    <property type="match status" value="1"/>
</dbReference>
<dbReference type="AlphaFoldDB" id="A0A1G6WGW3"/>
<organism evidence="1 2">
    <name type="scientific">Rhodospira trueperi</name>
    <dbReference type="NCBI Taxonomy" id="69960"/>
    <lineage>
        <taxon>Bacteria</taxon>
        <taxon>Pseudomonadati</taxon>
        <taxon>Pseudomonadota</taxon>
        <taxon>Alphaproteobacteria</taxon>
        <taxon>Rhodospirillales</taxon>
        <taxon>Rhodospirillaceae</taxon>
        <taxon>Rhodospira</taxon>
    </lineage>
</organism>
<reference evidence="1 2" key="1">
    <citation type="submission" date="2016-10" db="EMBL/GenBank/DDBJ databases">
        <authorList>
            <person name="de Groot N.N."/>
        </authorList>
    </citation>
    <scope>NUCLEOTIDE SEQUENCE [LARGE SCALE GENOMIC DNA]</scope>
    <source>
        <strain evidence="1 2">ATCC 700224</strain>
    </source>
</reference>
<gene>
    <name evidence="1" type="ORF">SAMN05421720_101147</name>
</gene>
<dbReference type="Proteomes" id="UP000199412">
    <property type="component" value="Unassembled WGS sequence"/>
</dbReference>
<dbReference type="STRING" id="69960.SAMN05421720_101147"/>
<dbReference type="InterPro" id="IPR016053">
    <property type="entry name" value="Haem_Oase-like"/>
</dbReference>
<name>A0A1G6WGW3_9PROT</name>
<dbReference type="InterPro" id="IPR016084">
    <property type="entry name" value="Haem_Oase-like_multi-hlx"/>
</dbReference>
<dbReference type="OrthoDB" id="9149607at2"/>
<dbReference type="CDD" id="cd19166">
    <property type="entry name" value="HemeO-bac"/>
    <property type="match status" value="1"/>
</dbReference>
<dbReference type="Gene3D" id="1.20.910.10">
    <property type="entry name" value="Heme oxygenase-like"/>
    <property type="match status" value="1"/>
</dbReference>
<accession>A0A1G6WGW3</accession>
<dbReference type="Pfam" id="PF01126">
    <property type="entry name" value="Heme_oxygenase"/>
    <property type="match status" value="1"/>
</dbReference>